<evidence type="ECO:0000256" key="7">
    <source>
        <dbReference type="ARBA" id="ARBA00022989"/>
    </source>
</evidence>
<dbReference type="Proteomes" id="UP000553632">
    <property type="component" value="Unassembled WGS sequence"/>
</dbReference>
<feature type="transmembrane region" description="Helical" evidence="10">
    <location>
        <begin position="220"/>
        <end position="243"/>
    </location>
</feature>
<keyword evidence="3" id="KW-0813">Transport</keyword>
<dbReference type="GO" id="GO:0004427">
    <property type="term" value="F:inorganic diphosphate phosphatase activity"/>
    <property type="evidence" value="ECO:0007669"/>
    <property type="project" value="InterPro"/>
</dbReference>
<feature type="transmembrane region" description="Helical" evidence="10">
    <location>
        <begin position="58"/>
        <end position="81"/>
    </location>
</feature>
<evidence type="ECO:0000256" key="6">
    <source>
        <dbReference type="ARBA" id="ARBA00022967"/>
    </source>
</evidence>
<dbReference type="EMBL" id="JABANO010005367">
    <property type="protein sequence ID" value="KAF4753645.1"/>
    <property type="molecule type" value="Genomic_DNA"/>
</dbReference>
<organism evidence="11 12">
    <name type="scientific">Perkinsus olseni</name>
    <name type="common">Perkinsus atlanticus</name>
    <dbReference type="NCBI Taxonomy" id="32597"/>
    <lineage>
        <taxon>Eukaryota</taxon>
        <taxon>Sar</taxon>
        <taxon>Alveolata</taxon>
        <taxon>Perkinsozoa</taxon>
        <taxon>Perkinsea</taxon>
        <taxon>Perkinsida</taxon>
        <taxon>Perkinsidae</taxon>
        <taxon>Perkinsus</taxon>
    </lineage>
</organism>
<evidence type="ECO:0000256" key="5">
    <source>
        <dbReference type="ARBA" id="ARBA00022842"/>
    </source>
</evidence>
<feature type="non-terminal residue" evidence="11">
    <location>
        <position position="265"/>
    </location>
</feature>
<evidence type="ECO:0000256" key="10">
    <source>
        <dbReference type="SAM" id="Phobius"/>
    </source>
</evidence>
<dbReference type="GO" id="GO:0009678">
    <property type="term" value="F:diphosphate hydrolysis-driven proton transmembrane transporter activity"/>
    <property type="evidence" value="ECO:0007669"/>
    <property type="project" value="UniProtKB-EC"/>
</dbReference>
<feature type="transmembrane region" description="Helical" evidence="10">
    <location>
        <begin position="151"/>
        <end position="179"/>
    </location>
</feature>
<keyword evidence="4 10" id="KW-0812">Transmembrane</keyword>
<dbReference type="GO" id="GO:0016020">
    <property type="term" value="C:membrane"/>
    <property type="evidence" value="ECO:0007669"/>
    <property type="project" value="InterPro"/>
</dbReference>
<evidence type="ECO:0000256" key="8">
    <source>
        <dbReference type="ARBA" id="ARBA00023065"/>
    </source>
</evidence>
<evidence type="ECO:0000256" key="4">
    <source>
        <dbReference type="ARBA" id="ARBA00022692"/>
    </source>
</evidence>
<name>A0A7J6U8C6_PEROL</name>
<evidence type="ECO:0000256" key="1">
    <source>
        <dbReference type="ARBA" id="ARBA00004127"/>
    </source>
</evidence>
<dbReference type="GO" id="GO:0012505">
    <property type="term" value="C:endomembrane system"/>
    <property type="evidence" value="ECO:0007669"/>
    <property type="project" value="UniProtKB-SubCell"/>
</dbReference>
<keyword evidence="8" id="KW-0406">Ion transport</keyword>
<protein>
    <recommendedName>
        <fullName evidence="2">H(+)-exporting diphosphatase</fullName>
        <ecNumber evidence="2">7.1.3.1</ecNumber>
    </recommendedName>
</protein>
<dbReference type="InterPro" id="IPR004131">
    <property type="entry name" value="PPase-energised_H-pump"/>
</dbReference>
<keyword evidence="12" id="KW-1185">Reference proteome</keyword>
<keyword evidence="7 10" id="KW-1133">Transmembrane helix</keyword>
<evidence type="ECO:0000256" key="9">
    <source>
        <dbReference type="ARBA" id="ARBA00023136"/>
    </source>
</evidence>
<keyword evidence="5" id="KW-0460">Magnesium</keyword>
<dbReference type="PANTHER" id="PTHR31998">
    <property type="entry name" value="K(+)-INSENSITIVE PYROPHOSPHATE-ENERGIZED PROTON PUMP"/>
    <property type="match status" value="1"/>
</dbReference>
<dbReference type="EC" id="7.1.3.1" evidence="2"/>
<evidence type="ECO:0000256" key="2">
    <source>
        <dbReference type="ARBA" id="ARBA00013242"/>
    </source>
</evidence>
<sequence length="265" mass="27960">MHDSLWYKLIDTIKFLLIAQVLGIAGGTETGVAADPSTRGPTIGDVIPGLNVEPGSYIMPLWGVILLVLAPACIGLSWGVIEILRLHKLPIDGSGVNFSSAATDSGVSTDGDSPLLAESNAVEKSLKMMREVSAHIAEGATAFLVEEYKYLLVYIIVFGIVIGVITSWFAALAFLVGAITSCLSGFIGMRTAVFCNVRTAHECWKSLRLGYDVAIRGGSVMGFSLVSLGVLTIFGLTALLNAVMKLENSGKSYDGPSILFEALAG</sequence>
<evidence type="ECO:0000313" key="12">
    <source>
        <dbReference type="Proteomes" id="UP000553632"/>
    </source>
</evidence>
<comment type="subcellular location">
    <subcellularLocation>
        <location evidence="1">Endomembrane system</location>
        <topology evidence="1">Multi-pass membrane protein</topology>
    </subcellularLocation>
</comment>
<keyword evidence="6" id="KW-1278">Translocase</keyword>
<dbReference type="AlphaFoldDB" id="A0A7J6U8C6"/>
<reference evidence="11 12" key="1">
    <citation type="submission" date="2020-04" db="EMBL/GenBank/DDBJ databases">
        <title>Perkinsus olseni comparative genomics.</title>
        <authorList>
            <person name="Bogema D.R."/>
        </authorList>
    </citation>
    <scope>NUCLEOTIDE SEQUENCE [LARGE SCALE GENOMIC DNA]</scope>
    <source>
        <strain evidence="11 12">ATCC PRA-207</strain>
    </source>
</reference>
<gene>
    <name evidence="11" type="ORF">FOZ63_010718</name>
</gene>
<comment type="caution">
    <text evidence="11">The sequence shown here is derived from an EMBL/GenBank/DDBJ whole genome shotgun (WGS) entry which is preliminary data.</text>
</comment>
<proteinExistence type="predicted"/>
<dbReference type="Pfam" id="PF03030">
    <property type="entry name" value="H_PPase"/>
    <property type="match status" value="1"/>
</dbReference>
<evidence type="ECO:0000256" key="3">
    <source>
        <dbReference type="ARBA" id="ARBA00022448"/>
    </source>
</evidence>
<keyword evidence="9 10" id="KW-0472">Membrane</keyword>
<accession>A0A7J6U8C6</accession>
<evidence type="ECO:0000313" key="11">
    <source>
        <dbReference type="EMBL" id="KAF4753645.1"/>
    </source>
</evidence>